<dbReference type="InterPro" id="IPR018485">
    <property type="entry name" value="FGGY_C"/>
</dbReference>
<organism evidence="13 14">
    <name type="scientific">Martelella lutilitoris</name>
    <dbReference type="NCBI Taxonomy" id="2583532"/>
    <lineage>
        <taxon>Bacteria</taxon>
        <taxon>Pseudomonadati</taxon>
        <taxon>Pseudomonadota</taxon>
        <taxon>Alphaproteobacteria</taxon>
        <taxon>Hyphomicrobiales</taxon>
        <taxon>Aurantimonadaceae</taxon>
        <taxon>Martelella</taxon>
    </lineage>
</organism>
<dbReference type="Gene3D" id="3.30.420.40">
    <property type="match status" value="2"/>
</dbReference>
<dbReference type="Pfam" id="PF02782">
    <property type="entry name" value="FGGY_C"/>
    <property type="match status" value="1"/>
</dbReference>
<dbReference type="AlphaFoldDB" id="A0A5C4JQQ0"/>
<evidence type="ECO:0000256" key="3">
    <source>
        <dbReference type="ARBA" id="ARBA00022679"/>
    </source>
</evidence>
<reference evidence="13 14" key="1">
    <citation type="submission" date="2019-05" db="EMBL/GenBank/DDBJ databases">
        <authorList>
            <person name="Lee S.D."/>
        </authorList>
    </citation>
    <scope>NUCLEOTIDE SEQUENCE [LARGE SCALE GENOMIC DNA]</scope>
    <source>
        <strain evidence="13 14">GH2-6</strain>
    </source>
</reference>
<evidence type="ECO:0000313" key="14">
    <source>
        <dbReference type="Proteomes" id="UP000307874"/>
    </source>
</evidence>
<dbReference type="FunFam" id="3.30.420.40:FF:000008">
    <property type="entry name" value="Glycerol kinase"/>
    <property type="match status" value="1"/>
</dbReference>
<comment type="catalytic activity">
    <reaction evidence="8 9">
        <text>glycerol + ATP = sn-glycerol 3-phosphate + ADP + H(+)</text>
        <dbReference type="Rhea" id="RHEA:21644"/>
        <dbReference type="ChEBI" id="CHEBI:15378"/>
        <dbReference type="ChEBI" id="CHEBI:17754"/>
        <dbReference type="ChEBI" id="CHEBI:30616"/>
        <dbReference type="ChEBI" id="CHEBI:57597"/>
        <dbReference type="ChEBI" id="CHEBI:456216"/>
        <dbReference type="EC" id="2.7.1.30"/>
    </reaction>
</comment>
<dbReference type="PANTHER" id="PTHR10196:SF78">
    <property type="entry name" value="GLYCEROL KINASE"/>
    <property type="match status" value="1"/>
</dbReference>
<dbReference type="EMBL" id="VCLB01000006">
    <property type="protein sequence ID" value="TNB47630.1"/>
    <property type="molecule type" value="Genomic_DNA"/>
</dbReference>
<sequence>MNHILAIDQGTTSSRAIIFDANMKLVASAQEEFRQYYPASGLVEHAPADIWSTVAATCREAIERADIHAADIAAIGIANQRETALIWDRKTGRPIHKAIVWQDRRTADTCARLRDEGHEGFISSATGLILDPYFSATKIAWMLDNVDGARTLAEKGRLAFGTVDTYLIWRLTDGKSHVTDATNAARTMLYNIREGKWDEDICALLDIPMSLLPEVKDCAADFGMTRHDLFGREIPIFGVAGDQQAATVGQACFEPGMIKSTYGTGCFALLNTGDKFVKSESRMLSTIAYQMDGKPTYALEGSIFIAGAVVQWLRDGLKVIRHARETDALANAADREQTLYMVPAFTGLGAPYWDAECRGAIYGLTRNSGPAEFARAALQSVGYQTRDLLEAMHDDWGSHDSANILRVDGGMSANDWTMQFLADILGVPVDRPQVVETTALGAAWLAGSRAGLYPGLEEFASAWAVDRQFKPAMEEQTREKLYKGWKNAVQRTLGPI</sequence>
<dbReference type="GO" id="GO:0005829">
    <property type="term" value="C:cytosol"/>
    <property type="evidence" value="ECO:0007669"/>
    <property type="project" value="UniProtKB-ARBA"/>
</dbReference>
<evidence type="ECO:0000313" key="13">
    <source>
        <dbReference type="EMBL" id="TNB47630.1"/>
    </source>
</evidence>
<dbReference type="NCBIfam" id="TIGR01311">
    <property type="entry name" value="glycerol_kin"/>
    <property type="match status" value="1"/>
</dbReference>
<feature type="binding site" evidence="9">
    <location>
        <position position="264"/>
    </location>
    <ligand>
        <name>ATP</name>
        <dbReference type="ChEBI" id="CHEBI:30616"/>
    </ligand>
</feature>
<evidence type="ECO:0000256" key="10">
    <source>
        <dbReference type="RuleBase" id="RU003733"/>
    </source>
</evidence>
<dbReference type="CDD" id="cd07786">
    <property type="entry name" value="FGGY_EcGK_like"/>
    <property type="match status" value="1"/>
</dbReference>
<dbReference type="EC" id="2.7.1.30" evidence="9"/>
<keyword evidence="6 9" id="KW-0319">Glycerol metabolism</keyword>
<dbReference type="RefSeq" id="WP_138748791.1">
    <property type="nucleotide sequence ID" value="NZ_VCLB01000006.1"/>
</dbReference>
<accession>A0A5C4JQQ0</accession>
<dbReference type="PANTHER" id="PTHR10196">
    <property type="entry name" value="SUGAR KINASE"/>
    <property type="match status" value="1"/>
</dbReference>
<evidence type="ECO:0000256" key="7">
    <source>
        <dbReference type="ARBA" id="ARBA00022840"/>
    </source>
</evidence>
<dbReference type="SUPFAM" id="SSF53067">
    <property type="entry name" value="Actin-like ATPase domain"/>
    <property type="match status" value="2"/>
</dbReference>
<proteinExistence type="inferred from homology"/>
<feature type="binding site" evidence="9">
    <location>
        <position position="82"/>
    </location>
    <ligand>
        <name>glycerol</name>
        <dbReference type="ChEBI" id="CHEBI:17754"/>
    </ligand>
</feature>
<keyword evidence="3 9" id="KW-0808">Transferase</keyword>
<evidence type="ECO:0000259" key="11">
    <source>
        <dbReference type="Pfam" id="PF00370"/>
    </source>
</evidence>
<gene>
    <name evidence="9 13" type="primary">glpK</name>
    <name evidence="13" type="ORF">FF124_12315</name>
</gene>
<dbReference type="InterPro" id="IPR043129">
    <property type="entry name" value="ATPase_NBD"/>
</dbReference>
<dbReference type="GO" id="GO:0006072">
    <property type="term" value="P:glycerol-3-phosphate metabolic process"/>
    <property type="evidence" value="ECO:0007669"/>
    <property type="project" value="InterPro"/>
</dbReference>
<name>A0A5C4JQQ0_9HYPH</name>
<feature type="binding site" evidence="9">
    <location>
        <position position="264"/>
    </location>
    <ligand>
        <name>ADP</name>
        <dbReference type="ChEBI" id="CHEBI:456216"/>
    </ligand>
</feature>
<comment type="similarity">
    <text evidence="2 9 10">Belongs to the FGGY kinase family.</text>
</comment>
<feature type="binding site" evidence="9">
    <location>
        <position position="307"/>
    </location>
    <ligand>
        <name>ADP</name>
        <dbReference type="ChEBI" id="CHEBI:456216"/>
    </ligand>
</feature>
<comment type="pathway">
    <text evidence="1 9">Polyol metabolism; glycerol degradation via glycerol kinase pathway; sn-glycerol 3-phosphate from glycerol: step 1/1.</text>
</comment>
<feature type="binding site" evidence="9">
    <location>
        <position position="15"/>
    </location>
    <ligand>
        <name>ADP</name>
        <dbReference type="ChEBI" id="CHEBI:456216"/>
    </ligand>
</feature>
<dbReference type="Pfam" id="PF00370">
    <property type="entry name" value="FGGY_N"/>
    <property type="match status" value="1"/>
</dbReference>
<dbReference type="GO" id="GO:0019563">
    <property type="term" value="P:glycerol catabolic process"/>
    <property type="evidence" value="ECO:0007669"/>
    <property type="project" value="UniProtKB-UniRule"/>
</dbReference>
<dbReference type="NCBIfam" id="NF000756">
    <property type="entry name" value="PRK00047.1"/>
    <property type="match status" value="1"/>
</dbReference>
<feature type="binding site" evidence="9">
    <location>
        <position position="12"/>
    </location>
    <ligand>
        <name>ATP</name>
        <dbReference type="ChEBI" id="CHEBI:30616"/>
    </ligand>
</feature>
<feature type="binding site" evidence="9">
    <location>
        <position position="11"/>
    </location>
    <ligand>
        <name>sn-glycerol 3-phosphate</name>
        <dbReference type="ChEBI" id="CHEBI:57597"/>
    </ligand>
</feature>
<keyword evidence="5 9" id="KW-0418">Kinase</keyword>
<feature type="binding site" evidence="9">
    <location>
        <position position="311"/>
    </location>
    <ligand>
        <name>ATP</name>
        <dbReference type="ChEBI" id="CHEBI:30616"/>
    </ligand>
</feature>
<evidence type="ECO:0000256" key="2">
    <source>
        <dbReference type="ARBA" id="ARBA00009156"/>
    </source>
</evidence>
<dbReference type="GO" id="GO:0005524">
    <property type="term" value="F:ATP binding"/>
    <property type="evidence" value="ECO:0007669"/>
    <property type="project" value="UniProtKB-UniRule"/>
</dbReference>
<dbReference type="PIRSF" id="PIRSF000538">
    <property type="entry name" value="GlpK"/>
    <property type="match status" value="1"/>
</dbReference>
<feature type="binding site" evidence="9">
    <location>
        <position position="11"/>
    </location>
    <ligand>
        <name>ATP</name>
        <dbReference type="ChEBI" id="CHEBI:30616"/>
    </ligand>
</feature>
<evidence type="ECO:0000259" key="12">
    <source>
        <dbReference type="Pfam" id="PF02782"/>
    </source>
</evidence>
<keyword evidence="7 9" id="KW-0067">ATP-binding</keyword>
<feature type="binding site" evidence="9">
    <location>
        <position position="81"/>
    </location>
    <ligand>
        <name>sn-glycerol 3-phosphate</name>
        <dbReference type="ChEBI" id="CHEBI:57597"/>
    </ligand>
</feature>
<dbReference type="InterPro" id="IPR018483">
    <property type="entry name" value="Carb_kinase_FGGY_CS"/>
</dbReference>
<feature type="binding site" evidence="9">
    <location>
        <position position="82"/>
    </location>
    <ligand>
        <name>sn-glycerol 3-phosphate</name>
        <dbReference type="ChEBI" id="CHEBI:57597"/>
    </ligand>
</feature>
<evidence type="ECO:0000256" key="4">
    <source>
        <dbReference type="ARBA" id="ARBA00022741"/>
    </source>
</evidence>
<dbReference type="InterPro" id="IPR000577">
    <property type="entry name" value="Carb_kinase_FGGY"/>
</dbReference>
<feature type="binding site" evidence="9">
    <location>
        <position position="11"/>
    </location>
    <ligand>
        <name>ADP</name>
        <dbReference type="ChEBI" id="CHEBI:456216"/>
    </ligand>
</feature>
<feature type="binding site" evidence="9">
    <location>
        <position position="13"/>
    </location>
    <ligand>
        <name>ATP</name>
        <dbReference type="ChEBI" id="CHEBI:30616"/>
    </ligand>
</feature>
<dbReference type="PROSITE" id="PS00933">
    <property type="entry name" value="FGGY_KINASES_1"/>
    <property type="match status" value="1"/>
</dbReference>
<dbReference type="PROSITE" id="PS00445">
    <property type="entry name" value="FGGY_KINASES_2"/>
    <property type="match status" value="1"/>
</dbReference>
<evidence type="ECO:0000256" key="5">
    <source>
        <dbReference type="ARBA" id="ARBA00022777"/>
    </source>
</evidence>
<comment type="function">
    <text evidence="9">Key enzyme in the regulation of glycerol uptake and metabolism. Catalyzes the phosphorylation of glycerol to yield sn-glycerol 3-phosphate.</text>
</comment>
<dbReference type="FunFam" id="3.30.420.40:FF:000007">
    <property type="entry name" value="Glycerol kinase"/>
    <property type="match status" value="1"/>
</dbReference>
<dbReference type="OrthoDB" id="9805576at2"/>
<feature type="binding site" evidence="9">
    <location>
        <position position="133"/>
    </location>
    <ligand>
        <name>sn-glycerol 3-phosphate</name>
        <dbReference type="ChEBI" id="CHEBI:57597"/>
    </ligand>
</feature>
<dbReference type="Proteomes" id="UP000307874">
    <property type="component" value="Unassembled WGS sequence"/>
</dbReference>
<keyword evidence="4 9" id="KW-0547">Nucleotide-binding</keyword>
<evidence type="ECO:0000256" key="8">
    <source>
        <dbReference type="ARBA" id="ARBA00052101"/>
    </source>
</evidence>
<feature type="binding site" evidence="9">
    <location>
        <position position="414"/>
    </location>
    <ligand>
        <name>ADP</name>
        <dbReference type="ChEBI" id="CHEBI:456216"/>
    </ligand>
</feature>
<comment type="activity regulation">
    <text evidence="9">Inhibited by fructose 1,6-bisphosphate (FBP).</text>
</comment>
<dbReference type="InterPro" id="IPR018484">
    <property type="entry name" value="FGGY_N"/>
</dbReference>
<dbReference type="UniPathway" id="UPA00618">
    <property type="reaction ID" value="UER00672"/>
</dbReference>
<comment type="caution">
    <text evidence="13">The sequence shown here is derived from an EMBL/GenBank/DDBJ whole genome shotgun (WGS) entry which is preliminary data.</text>
</comment>
<feature type="binding site" evidence="9">
    <location>
        <position position="133"/>
    </location>
    <ligand>
        <name>glycerol</name>
        <dbReference type="ChEBI" id="CHEBI:17754"/>
    </ligand>
</feature>
<feature type="binding site" evidence="9">
    <location>
        <position position="307"/>
    </location>
    <ligand>
        <name>ATP</name>
        <dbReference type="ChEBI" id="CHEBI:30616"/>
    </ligand>
</feature>
<feature type="binding site" evidence="9">
    <location>
        <position position="410"/>
    </location>
    <ligand>
        <name>ADP</name>
        <dbReference type="ChEBI" id="CHEBI:456216"/>
    </ligand>
</feature>
<reference evidence="13 14" key="2">
    <citation type="submission" date="2019-06" db="EMBL/GenBank/DDBJ databases">
        <title>Martelella lutilitoris sp. nov., isolated from a tidal mudflat.</title>
        <authorList>
            <person name="Kim Y.-J."/>
        </authorList>
    </citation>
    <scope>NUCLEOTIDE SEQUENCE [LARGE SCALE GENOMIC DNA]</scope>
    <source>
        <strain evidence="13 14">GH2-6</strain>
    </source>
</reference>
<feature type="binding site" evidence="9">
    <location>
        <position position="242"/>
    </location>
    <ligand>
        <name>sn-glycerol 3-phosphate</name>
        <dbReference type="ChEBI" id="CHEBI:57597"/>
    </ligand>
</feature>
<dbReference type="GO" id="GO:0004370">
    <property type="term" value="F:glycerol kinase activity"/>
    <property type="evidence" value="ECO:0007669"/>
    <property type="project" value="UniProtKB-UniRule"/>
</dbReference>
<feature type="domain" description="Carbohydrate kinase FGGY C-terminal" evidence="12">
    <location>
        <begin position="260"/>
        <end position="447"/>
    </location>
</feature>
<feature type="binding site" evidence="9">
    <location>
        <position position="81"/>
    </location>
    <ligand>
        <name>glycerol</name>
        <dbReference type="ChEBI" id="CHEBI:17754"/>
    </ligand>
</feature>
<evidence type="ECO:0000256" key="6">
    <source>
        <dbReference type="ARBA" id="ARBA00022798"/>
    </source>
</evidence>
<evidence type="ECO:0000256" key="1">
    <source>
        <dbReference type="ARBA" id="ARBA00005190"/>
    </source>
</evidence>
<keyword evidence="14" id="KW-1185">Reference proteome</keyword>
<protein>
    <recommendedName>
        <fullName evidence="9">Glycerol kinase</fullName>
        <ecNumber evidence="9">2.7.1.30</ecNumber>
    </recommendedName>
    <alternativeName>
        <fullName evidence="9">ATP:glycerol 3-phosphotransferase</fullName>
    </alternativeName>
    <alternativeName>
        <fullName evidence="9">Glycerokinase</fullName>
        <shortName evidence="9">GK</shortName>
    </alternativeName>
</protein>
<feature type="domain" description="Carbohydrate kinase FGGY N-terminal" evidence="11">
    <location>
        <begin position="4"/>
        <end position="249"/>
    </location>
</feature>
<feature type="binding site" evidence="9">
    <location>
        <position position="243"/>
    </location>
    <ligand>
        <name>glycerol</name>
        <dbReference type="ChEBI" id="CHEBI:17754"/>
    </ligand>
</feature>
<evidence type="ECO:0000256" key="9">
    <source>
        <dbReference type="HAMAP-Rule" id="MF_00186"/>
    </source>
</evidence>
<feature type="binding site" evidence="9">
    <location>
        <position position="242"/>
    </location>
    <ligand>
        <name>glycerol</name>
        <dbReference type="ChEBI" id="CHEBI:17754"/>
    </ligand>
</feature>
<dbReference type="HAMAP" id="MF_00186">
    <property type="entry name" value="Glycerol_kin"/>
    <property type="match status" value="1"/>
</dbReference>
<dbReference type="InterPro" id="IPR005999">
    <property type="entry name" value="Glycerol_kin"/>
</dbReference>
<feature type="binding site" evidence="9">
    <location>
        <position position="410"/>
    </location>
    <ligand>
        <name>ATP</name>
        <dbReference type="ChEBI" id="CHEBI:30616"/>
    </ligand>
</feature>